<dbReference type="STRING" id="547559.Nmag_1528"/>
<name>D3STT7_NATMM</name>
<dbReference type="AlphaFoldDB" id="D3STT7"/>
<dbReference type="PATRIC" id="fig|547559.17.peg.3981"/>
<evidence type="ECO:0000313" key="4">
    <source>
        <dbReference type="Proteomes" id="UP000001879"/>
    </source>
</evidence>
<reference evidence="4" key="1">
    <citation type="submission" date="2010-02" db="EMBL/GenBank/DDBJ databases">
        <title>Complete sequence of chromosome of Natrialba magadii ATCC 43099.</title>
        <authorList>
            <consortium name="US DOE Joint Genome Institute"/>
            <person name="Lucas S."/>
            <person name="Copeland A."/>
            <person name="Lapidus A."/>
            <person name="Cheng J.-F."/>
            <person name="Bruce D."/>
            <person name="Goodwin L."/>
            <person name="Pitluck S."/>
            <person name="Davenport K."/>
            <person name="Saunders E."/>
            <person name="Detter J.C."/>
            <person name="Han C."/>
            <person name="Tapia R."/>
            <person name="Land M."/>
            <person name="Hauser L."/>
            <person name="Kyrpides N."/>
            <person name="Mikhailova N."/>
            <person name="De Castro R.E."/>
            <person name="Maupin-Furlow J.A."/>
            <person name="Woyke T."/>
        </authorList>
    </citation>
    <scope>NUCLEOTIDE SEQUENCE [LARGE SCALE GENOMIC DNA]</scope>
    <source>
        <strain evidence="4">ATCC 43099 / DSM 3394 / CCM 3739 / CIP 104546 / IAM 13178 / JCM 8861 / NBRC 102185 / NCIMB 2190 / MS3</strain>
    </source>
</reference>
<dbReference type="EMBL" id="AOHS01000062">
    <property type="protein sequence ID" value="ELY23339.1"/>
    <property type="molecule type" value="Genomic_DNA"/>
</dbReference>
<reference evidence="2" key="4">
    <citation type="submission" date="2016-09" db="EMBL/GenBank/DDBJ databases">
        <authorList>
            <person name="Pfeiffer F."/>
        </authorList>
    </citation>
    <scope>NUCLEOTIDE SEQUENCE</scope>
    <source>
        <strain evidence="2">ATCC 43099</strain>
    </source>
</reference>
<dbReference type="HOGENOM" id="CLU_2712940_0_0_2"/>
<dbReference type="eggNOG" id="arCOG10746">
    <property type="taxonomic scope" value="Archaea"/>
</dbReference>
<evidence type="ECO:0000313" key="3">
    <source>
        <dbReference type="EMBL" id="ELY23339.1"/>
    </source>
</evidence>
<evidence type="ECO:0000313" key="5">
    <source>
        <dbReference type="Proteomes" id="UP000011543"/>
    </source>
</evidence>
<evidence type="ECO:0000256" key="1">
    <source>
        <dbReference type="SAM" id="MobiDB-lite"/>
    </source>
</evidence>
<evidence type="ECO:0000313" key="2">
    <source>
        <dbReference type="EMBL" id="ADD05104.1"/>
    </source>
</evidence>
<proteinExistence type="predicted"/>
<dbReference type="Proteomes" id="UP000001879">
    <property type="component" value="Chromosome"/>
</dbReference>
<organism evidence="2 4">
    <name type="scientific">Natrialba magadii (strain ATCC 43099 / DSM 3394 / CCM 3739 / CIP 104546 / IAM 13178 / JCM 8861 / NBRC 102185 / NCIMB 2190 / MS3)</name>
    <name type="common">Natronobacterium magadii</name>
    <dbReference type="NCBI Taxonomy" id="547559"/>
    <lineage>
        <taxon>Archaea</taxon>
        <taxon>Methanobacteriati</taxon>
        <taxon>Methanobacteriota</taxon>
        <taxon>Stenosarchaea group</taxon>
        <taxon>Halobacteria</taxon>
        <taxon>Halobacteriales</taxon>
        <taxon>Natrialbaceae</taxon>
        <taxon>Natrialba</taxon>
    </lineage>
</organism>
<protein>
    <submittedName>
        <fullName evidence="2">Uncharacterized protein</fullName>
    </submittedName>
</protein>
<dbReference type="Proteomes" id="UP000011543">
    <property type="component" value="Unassembled WGS sequence"/>
</dbReference>
<gene>
    <name evidence="2" type="ordered locus">Nmag_1528</name>
    <name evidence="3" type="ORF">C500_20166</name>
</gene>
<dbReference type="EMBL" id="CP001932">
    <property type="protein sequence ID" value="ADD05104.1"/>
    <property type="molecule type" value="Genomic_DNA"/>
</dbReference>
<dbReference type="KEGG" id="nmg:Nmag_1528"/>
<dbReference type="PaxDb" id="547559-Nmag_1528"/>
<keyword evidence="4" id="KW-1185">Reference proteome</keyword>
<sequence>MPTAYCGECEWTHTVTAEETTDLDLAMIDHHVDTGHSPIERGDLVEPIAAETGDQHHEDDATVDAKAQTELE</sequence>
<dbReference type="OrthoDB" id="176261at2157"/>
<accession>D3STT7</accession>
<reference evidence="3 5" key="3">
    <citation type="journal article" date="2014" name="PLoS Genet.">
        <title>Phylogenetically driven sequencing of extremely halophilic archaea reveals strategies for static and dynamic osmo-response.</title>
        <authorList>
            <person name="Becker E.A."/>
            <person name="Seitzer P.M."/>
            <person name="Tritt A."/>
            <person name="Larsen D."/>
            <person name="Krusor M."/>
            <person name="Yao A.I."/>
            <person name="Wu D."/>
            <person name="Madern D."/>
            <person name="Eisen J.A."/>
            <person name="Darling A.E."/>
            <person name="Facciotti M.T."/>
        </authorList>
    </citation>
    <scope>NUCLEOTIDE SEQUENCE [LARGE SCALE GENOMIC DNA]</scope>
    <source>
        <strain evidence="5">ATCC 43099 / DSM 3394 / CCM 3739 / CIP 104546 / IAM 13178 / JCM 8861 / NBRC 102185 / NCIMB 2190 / MS3</strain>
        <strain evidence="3">MS-3</strain>
    </source>
</reference>
<dbReference type="RefSeq" id="WP_004217367.1">
    <property type="nucleotide sequence ID" value="NC_013922.1"/>
</dbReference>
<dbReference type="GeneID" id="8824362"/>
<feature type="region of interest" description="Disordered" evidence="1">
    <location>
        <begin position="51"/>
        <end position="72"/>
    </location>
</feature>
<reference evidence="2 4" key="2">
    <citation type="journal article" date="2012" name="BMC Genomics">
        <title>A comparative genomics perspective on the genetic content of the alkaliphilic haloarchaeon Natrialba magadii ATCC 43099T.</title>
        <authorList>
            <person name="Siddaramappa S."/>
            <person name="Challacombe J.F."/>
            <person name="Decastro R.E."/>
            <person name="Pfeiffer F."/>
            <person name="Sastre D.E."/>
            <person name="Gimenez M.I."/>
            <person name="Paggi R.A."/>
            <person name="Detter J.C."/>
            <person name="Davenport K.W."/>
            <person name="Goodwin L.A."/>
            <person name="Kyrpides N."/>
            <person name="Tapia R."/>
            <person name="Pitluck S."/>
            <person name="Lucas S."/>
            <person name="Woyke T."/>
            <person name="Maupin-Furlow J.A."/>
        </authorList>
    </citation>
    <scope>NUCLEOTIDE SEQUENCE [LARGE SCALE GENOMIC DNA]</scope>
    <source>
        <strain evidence="2">ATCC 43099</strain>
        <strain evidence="4">ATCC 43099 / DSM 3394 / CCM 3739 / CIP 104546 / IAM 13178 / JCM 8861 / NBRC 102185 / NCIMB 2190 / MS3</strain>
    </source>
</reference>